<feature type="domain" description="NmrA-like" evidence="1">
    <location>
        <begin position="5"/>
        <end position="230"/>
    </location>
</feature>
<dbReference type="Pfam" id="PF05368">
    <property type="entry name" value="NmrA"/>
    <property type="match status" value="1"/>
</dbReference>
<dbReference type="PANTHER" id="PTHR47129:SF1">
    <property type="entry name" value="NMRA-LIKE DOMAIN-CONTAINING PROTEIN"/>
    <property type="match status" value="1"/>
</dbReference>
<organism evidence="2 3">
    <name type="scientific">Demequina activiva</name>
    <dbReference type="NCBI Taxonomy" id="1582364"/>
    <lineage>
        <taxon>Bacteria</taxon>
        <taxon>Bacillati</taxon>
        <taxon>Actinomycetota</taxon>
        <taxon>Actinomycetes</taxon>
        <taxon>Micrococcales</taxon>
        <taxon>Demequinaceae</taxon>
        <taxon>Demequina</taxon>
    </lineage>
</organism>
<evidence type="ECO:0000313" key="3">
    <source>
        <dbReference type="Proteomes" id="UP000652354"/>
    </source>
</evidence>
<dbReference type="CDD" id="cd05269">
    <property type="entry name" value="TMR_SDR_a"/>
    <property type="match status" value="1"/>
</dbReference>
<accession>A0A919Q5A8</accession>
<protein>
    <submittedName>
        <fullName evidence="2">NAD(P)-dependent oxidoreductase</fullName>
    </submittedName>
</protein>
<dbReference type="InterPro" id="IPR052718">
    <property type="entry name" value="NmrA-type_oxidoreductase"/>
</dbReference>
<keyword evidence="3" id="KW-1185">Reference proteome</keyword>
<gene>
    <name evidence="2" type="ORF">Dac01nite_21940</name>
</gene>
<dbReference type="InterPro" id="IPR008030">
    <property type="entry name" value="NmrA-like"/>
</dbReference>
<dbReference type="Gene3D" id="3.90.25.10">
    <property type="entry name" value="UDP-galactose 4-epimerase, domain 1"/>
    <property type="match status" value="1"/>
</dbReference>
<dbReference type="AlphaFoldDB" id="A0A919Q5A8"/>
<proteinExistence type="predicted"/>
<evidence type="ECO:0000259" key="1">
    <source>
        <dbReference type="Pfam" id="PF05368"/>
    </source>
</evidence>
<dbReference type="InterPro" id="IPR036291">
    <property type="entry name" value="NAD(P)-bd_dom_sf"/>
</dbReference>
<dbReference type="RefSeq" id="WP_203656936.1">
    <property type="nucleotide sequence ID" value="NZ_BONR01000005.1"/>
</dbReference>
<dbReference type="PANTHER" id="PTHR47129">
    <property type="entry name" value="QUINONE OXIDOREDUCTASE 2"/>
    <property type="match status" value="1"/>
</dbReference>
<dbReference type="Proteomes" id="UP000652354">
    <property type="component" value="Unassembled WGS sequence"/>
</dbReference>
<reference evidence="2" key="1">
    <citation type="submission" date="2021-01" db="EMBL/GenBank/DDBJ databases">
        <title>Whole genome shotgun sequence of Demequina activiva NBRC 110675.</title>
        <authorList>
            <person name="Komaki H."/>
            <person name="Tamura T."/>
        </authorList>
    </citation>
    <scope>NUCLEOTIDE SEQUENCE</scope>
    <source>
        <strain evidence="2">NBRC 110675</strain>
    </source>
</reference>
<dbReference type="SUPFAM" id="SSF51735">
    <property type="entry name" value="NAD(P)-binding Rossmann-fold domains"/>
    <property type="match status" value="1"/>
</dbReference>
<dbReference type="Gene3D" id="3.40.50.720">
    <property type="entry name" value="NAD(P)-binding Rossmann-like Domain"/>
    <property type="match status" value="1"/>
</dbReference>
<evidence type="ECO:0000313" key="2">
    <source>
        <dbReference type="EMBL" id="GIG55442.1"/>
    </source>
</evidence>
<name>A0A919Q5A8_9MICO</name>
<dbReference type="EMBL" id="BONR01000005">
    <property type="protein sequence ID" value="GIG55442.1"/>
    <property type="molecule type" value="Genomic_DNA"/>
</dbReference>
<sequence>MTTYAVTGSSGQLGRRIVHALLDLHVSPFDVIALARDTATIDDLAALGVRVRHADYDEPASLEVALEGVDRLVLVSGSEVGKRAEQHRAVITAAQQAGVKRIAYTSLLKADSSSVGLAPEHVETERALADSSIETAVLRNSWYTENYTAQIPGYRERGAIVAAAGDASVSTATRADLADAAAAAITADAVKPVYELAGTTFTFAQLAHTISSVTGTEVTYTSVSVEELAAGMVEGGMDEGTAQFWASIDASIARGDLATDSTDLRDLIGREPTSLEEAVRAEL</sequence>
<comment type="caution">
    <text evidence="2">The sequence shown here is derived from an EMBL/GenBank/DDBJ whole genome shotgun (WGS) entry which is preliminary data.</text>
</comment>